<evidence type="ECO:0000313" key="3">
    <source>
        <dbReference type="Proteomes" id="UP000789405"/>
    </source>
</evidence>
<protein>
    <submittedName>
        <fullName evidence="2">16926_t:CDS:1</fullName>
    </submittedName>
</protein>
<feature type="non-terminal residue" evidence="2">
    <location>
        <position position="46"/>
    </location>
</feature>
<reference evidence="2" key="1">
    <citation type="submission" date="2021-06" db="EMBL/GenBank/DDBJ databases">
        <authorList>
            <person name="Kallberg Y."/>
            <person name="Tangrot J."/>
            <person name="Rosling A."/>
        </authorList>
    </citation>
    <scope>NUCLEOTIDE SEQUENCE</scope>
    <source>
        <strain evidence="2">MA453B</strain>
    </source>
</reference>
<organism evidence="2 3">
    <name type="scientific">Dentiscutata erythropus</name>
    <dbReference type="NCBI Taxonomy" id="1348616"/>
    <lineage>
        <taxon>Eukaryota</taxon>
        <taxon>Fungi</taxon>
        <taxon>Fungi incertae sedis</taxon>
        <taxon>Mucoromycota</taxon>
        <taxon>Glomeromycotina</taxon>
        <taxon>Glomeromycetes</taxon>
        <taxon>Diversisporales</taxon>
        <taxon>Gigasporaceae</taxon>
        <taxon>Dentiscutata</taxon>
    </lineage>
</organism>
<name>A0A9N9JYE3_9GLOM</name>
<dbReference type="AlphaFoldDB" id="A0A9N9JYE3"/>
<feature type="non-terminal residue" evidence="2">
    <location>
        <position position="1"/>
    </location>
</feature>
<feature type="region of interest" description="Disordered" evidence="1">
    <location>
        <begin position="1"/>
        <end position="46"/>
    </location>
</feature>
<comment type="caution">
    <text evidence="2">The sequence shown here is derived from an EMBL/GenBank/DDBJ whole genome shotgun (WGS) entry which is preliminary data.</text>
</comment>
<gene>
    <name evidence="2" type="ORF">DERYTH_LOCUS23834</name>
</gene>
<dbReference type="EMBL" id="CAJVPY010037629">
    <property type="protein sequence ID" value="CAG8803146.1"/>
    <property type="molecule type" value="Genomic_DNA"/>
</dbReference>
<evidence type="ECO:0000313" key="2">
    <source>
        <dbReference type="EMBL" id="CAG8803146.1"/>
    </source>
</evidence>
<evidence type="ECO:0000256" key="1">
    <source>
        <dbReference type="SAM" id="MobiDB-lite"/>
    </source>
</evidence>
<dbReference type="Proteomes" id="UP000789405">
    <property type="component" value="Unassembled WGS sequence"/>
</dbReference>
<proteinExistence type="predicted"/>
<accession>A0A9N9JYE3</accession>
<keyword evidence="3" id="KW-1185">Reference proteome</keyword>
<sequence length="46" mass="5177">GKCVGQREKERKWESKGVSEGGERGVRIEEGEKSEGVKERSLKSKE</sequence>